<keyword evidence="1 6" id="KW-0808">Transferase</keyword>
<sequence length="412" mass="47563">MFHRLVKDIHYGQNLIADQLVVNMHRWLSNPNSLLFNPSIKNALNILMKKLCLLLVAEMQKLGAKIIFCSFKKIILSTERHSLPLAKSFINSLLISINKKPIFASLQLGIIHFSVILLWIDSSNYAYVYASDEEKKNGRVEAKFGLANKITGEIKNKFIIMIAGFIGMLWNKKKGFNEEELKDRELISEYSIKILKEEIIDSLFRLTTKLVVLRPKLEEMAKENASLDIPLEFINCACRVLSVNPALEDLVDNLRSQLLLIIQKDGTISKSQNNLIWIPPSPIILENIFCPKCLQNSDLDVNNNDDTLFVCSYCRNEYPLSLIEEMLIERTSKMQASFALQDWKCVSCKKIGANFLIPYCECSNKFEYTIKQEKFMNNLDMVKRVAIKHKLENLEYVVNHVKQCFMNNRKIR</sequence>
<proteinExistence type="inferred from homology"/>
<keyword evidence="6" id="KW-0863">Zinc-finger</keyword>
<dbReference type="InterPro" id="IPR029703">
    <property type="entry name" value="POL2"/>
</dbReference>
<evidence type="ECO:0000256" key="6">
    <source>
        <dbReference type="RuleBase" id="RU365029"/>
    </source>
</evidence>
<keyword evidence="2 6" id="KW-0548">Nucleotidyltransferase</keyword>
<dbReference type="GO" id="GO:0006287">
    <property type="term" value="P:base-excision repair, gap-filling"/>
    <property type="evidence" value="ECO:0007669"/>
    <property type="project" value="TreeGrafter"/>
</dbReference>
<organism evidence="9 10">
    <name type="scientific">Meloidogyne graminicola</name>
    <dbReference type="NCBI Taxonomy" id="189291"/>
    <lineage>
        <taxon>Eukaryota</taxon>
        <taxon>Metazoa</taxon>
        <taxon>Ecdysozoa</taxon>
        <taxon>Nematoda</taxon>
        <taxon>Chromadorea</taxon>
        <taxon>Rhabditida</taxon>
        <taxon>Tylenchina</taxon>
        <taxon>Tylenchomorpha</taxon>
        <taxon>Tylenchoidea</taxon>
        <taxon>Meloidogynidae</taxon>
        <taxon>Meloidogyninae</taxon>
        <taxon>Meloidogyne</taxon>
    </lineage>
</organism>
<evidence type="ECO:0000256" key="3">
    <source>
        <dbReference type="ARBA" id="ARBA00022705"/>
    </source>
</evidence>
<gene>
    <name evidence="9" type="ORF">Mgra_00001263</name>
</gene>
<keyword evidence="3 6" id="KW-0235">DNA replication</keyword>
<dbReference type="GO" id="GO:0003887">
    <property type="term" value="F:DNA-directed DNA polymerase activity"/>
    <property type="evidence" value="ECO:0007669"/>
    <property type="project" value="UniProtKB-KW"/>
</dbReference>
<dbReference type="Pfam" id="PF23250">
    <property type="entry name" value="zf_DPOE_2"/>
    <property type="match status" value="1"/>
</dbReference>
<name>A0A8T0A1A5_9BILA</name>
<dbReference type="PANTHER" id="PTHR10670:SF0">
    <property type="entry name" value="DNA POLYMERASE EPSILON CATALYTIC SUBUNIT A"/>
    <property type="match status" value="1"/>
</dbReference>
<dbReference type="GO" id="GO:0008270">
    <property type="term" value="F:zinc ion binding"/>
    <property type="evidence" value="ECO:0007669"/>
    <property type="project" value="UniProtKB-KW"/>
</dbReference>
<reference evidence="9" key="1">
    <citation type="journal article" date="2020" name="Ecol. Evol.">
        <title>Genome structure and content of the rice root-knot nematode (Meloidogyne graminicola).</title>
        <authorList>
            <person name="Phan N.T."/>
            <person name="Danchin E.G.J."/>
            <person name="Klopp C."/>
            <person name="Perfus-Barbeoch L."/>
            <person name="Kozlowski D.K."/>
            <person name="Koutsovoulos G.D."/>
            <person name="Lopez-Roques C."/>
            <person name="Bouchez O."/>
            <person name="Zahm M."/>
            <person name="Besnard G."/>
            <person name="Bellafiore S."/>
        </authorList>
    </citation>
    <scope>NUCLEOTIDE SEQUENCE</scope>
    <source>
        <strain evidence="9">VN-18</strain>
    </source>
</reference>
<keyword evidence="10" id="KW-1185">Reference proteome</keyword>
<evidence type="ECO:0000256" key="5">
    <source>
        <dbReference type="ARBA" id="ARBA00023125"/>
    </source>
</evidence>
<dbReference type="EC" id="2.7.7.7" evidence="6"/>
<dbReference type="AlphaFoldDB" id="A0A8T0A1A5"/>
<keyword evidence="6" id="KW-0411">Iron-sulfur</keyword>
<feature type="domain" description="DNA polymerase epsilon catalytic subunit A C-terminal" evidence="7">
    <location>
        <begin position="1"/>
        <end position="126"/>
    </location>
</feature>
<dbReference type="Pfam" id="PF22912">
    <property type="entry name" value="zf-DPOE"/>
    <property type="match status" value="1"/>
</dbReference>
<dbReference type="GO" id="GO:0008622">
    <property type="term" value="C:epsilon DNA polymerase complex"/>
    <property type="evidence" value="ECO:0007669"/>
    <property type="project" value="InterPro"/>
</dbReference>
<evidence type="ECO:0000256" key="4">
    <source>
        <dbReference type="ARBA" id="ARBA00022932"/>
    </source>
</evidence>
<dbReference type="GO" id="GO:0003677">
    <property type="term" value="F:DNA binding"/>
    <property type="evidence" value="ECO:0007669"/>
    <property type="project" value="UniProtKB-KW"/>
</dbReference>
<evidence type="ECO:0000259" key="7">
    <source>
        <dbReference type="Pfam" id="PF08490"/>
    </source>
</evidence>
<keyword evidence="6" id="KW-0004">4Fe-4S</keyword>
<comment type="cofactor">
    <cofactor evidence="6">
        <name>[4Fe-4S] cluster</name>
        <dbReference type="ChEBI" id="CHEBI:49883"/>
    </cofactor>
</comment>
<evidence type="ECO:0000313" key="9">
    <source>
        <dbReference type="EMBL" id="KAF7639302.1"/>
    </source>
</evidence>
<feature type="domain" description="DNA polymerase-epsilon zinc finger" evidence="8">
    <location>
        <begin position="340"/>
        <end position="395"/>
    </location>
</feature>
<dbReference type="GO" id="GO:0006272">
    <property type="term" value="P:leading strand elongation"/>
    <property type="evidence" value="ECO:0007669"/>
    <property type="project" value="TreeGrafter"/>
</dbReference>
<dbReference type="GO" id="GO:0000278">
    <property type="term" value="P:mitotic cell cycle"/>
    <property type="evidence" value="ECO:0007669"/>
    <property type="project" value="TreeGrafter"/>
</dbReference>
<dbReference type="EMBL" id="JABEBT010000006">
    <property type="protein sequence ID" value="KAF7639303.1"/>
    <property type="molecule type" value="Genomic_DNA"/>
</dbReference>
<comment type="function">
    <text evidence="6">DNA polymerase II participates in chromosomal DNA replication.</text>
</comment>
<keyword evidence="6" id="KW-0539">Nucleus</keyword>
<evidence type="ECO:0000256" key="2">
    <source>
        <dbReference type="ARBA" id="ARBA00022695"/>
    </source>
</evidence>
<dbReference type="GO" id="GO:0008310">
    <property type="term" value="F:single-stranded DNA 3'-5' DNA exonuclease activity"/>
    <property type="evidence" value="ECO:0007669"/>
    <property type="project" value="TreeGrafter"/>
</dbReference>
<evidence type="ECO:0000259" key="8">
    <source>
        <dbReference type="Pfam" id="PF22912"/>
    </source>
</evidence>
<comment type="caution">
    <text evidence="9">The sequence shown here is derived from an EMBL/GenBank/DDBJ whole genome shotgun (WGS) entry which is preliminary data.</text>
</comment>
<accession>A0A8T0A1A5</accession>
<protein>
    <recommendedName>
        <fullName evidence="6">DNA polymerase epsilon catalytic subunit</fullName>
        <ecNumber evidence="6">2.7.7.7</ecNumber>
    </recommendedName>
</protein>
<dbReference type="EMBL" id="JABEBT010000006">
    <property type="protein sequence ID" value="KAF7639302.1"/>
    <property type="molecule type" value="Genomic_DNA"/>
</dbReference>
<dbReference type="GO" id="GO:0006297">
    <property type="term" value="P:nucleotide-excision repair, DNA gap filling"/>
    <property type="evidence" value="ECO:0007669"/>
    <property type="project" value="TreeGrafter"/>
</dbReference>
<dbReference type="OrthoDB" id="10060449at2759"/>
<comment type="catalytic activity">
    <reaction evidence="6">
        <text>DNA(n) + a 2'-deoxyribonucleoside 5'-triphosphate = DNA(n+1) + diphosphate</text>
        <dbReference type="Rhea" id="RHEA:22508"/>
        <dbReference type="Rhea" id="RHEA-COMP:17339"/>
        <dbReference type="Rhea" id="RHEA-COMP:17340"/>
        <dbReference type="ChEBI" id="CHEBI:33019"/>
        <dbReference type="ChEBI" id="CHEBI:61560"/>
        <dbReference type="ChEBI" id="CHEBI:173112"/>
        <dbReference type="EC" id="2.7.7.7"/>
    </reaction>
</comment>
<evidence type="ECO:0000256" key="1">
    <source>
        <dbReference type="ARBA" id="ARBA00022679"/>
    </source>
</evidence>
<evidence type="ECO:0000313" key="10">
    <source>
        <dbReference type="Proteomes" id="UP000605970"/>
    </source>
</evidence>
<dbReference type="GO" id="GO:0045004">
    <property type="term" value="P:DNA replication proofreading"/>
    <property type="evidence" value="ECO:0007669"/>
    <property type="project" value="TreeGrafter"/>
</dbReference>
<comment type="similarity">
    <text evidence="6">Belongs to the DNA polymerase type-B family.</text>
</comment>
<dbReference type="Proteomes" id="UP000605970">
    <property type="component" value="Unassembled WGS sequence"/>
</dbReference>
<keyword evidence="6" id="KW-0479">Metal-binding</keyword>
<keyword evidence="5 6" id="KW-0238">DNA-binding</keyword>
<dbReference type="GO" id="GO:0051539">
    <property type="term" value="F:4 iron, 4 sulfur cluster binding"/>
    <property type="evidence" value="ECO:0007669"/>
    <property type="project" value="UniProtKB-KW"/>
</dbReference>
<dbReference type="InterPro" id="IPR054475">
    <property type="entry name" value="Znf-DPOE"/>
</dbReference>
<dbReference type="Pfam" id="PF08490">
    <property type="entry name" value="DUF1744"/>
    <property type="match status" value="1"/>
</dbReference>
<comment type="subcellular location">
    <subcellularLocation>
        <location evidence="6">Nucleus</location>
    </subcellularLocation>
</comment>
<dbReference type="InterPro" id="IPR013697">
    <property type="entry name" value="DNA_pol_e_suA_C"/>
</dbReference>
<dbReference type="PANTHER" id="PTHR10670">
    <property type="entry name" value="DNA POLYMERASE EPSILON CATALYTIC SUBUNIT A"/>
    <property type="match status" value="1"/>
</dbReference>
<keyword evidence="4 6" id="KW-0239">DNA-directed DNA polymerase</keyword>
<keyword evidence="6" id="KW-0862">Zinc</keyword>
<keyword evidence="6" id="KW-0408">Iron</keyword>